<evidence type="ECO:0000313" key="2">
    <source>
        <dbReference type="EMBL" id="VDK32621.1"/>
    </source>
</evidence>
<protein>
    <submittedName>
        <fullName evidence="2">Uncharacterized protein</fullName>
    </submittedName>
</protein>
<reference evidence="2 3" key="1">
    <citation type="submission" date="2018-11" db="EMBL/GenBank/DDBJ databases">
        <authorList>
            <consortium name="Pathogen Informatics"/>
        </authorList>
    </citation>
    <scope>NUCLEOTIDE SEQUENCE [LARGE SCALE GENOMIC DNA]</scope>
</reference>
<dbReference type="OrthoDB" id="10448598at2759"/>
<organism evidence="2 3">
    <name type="scientific">Dibothriocephalus latus</name>
    <name type="common">Fish tapeworm</name>
    <name type="synonym">Diphyllobothrium latum</name>
    <dbReference type="NCBI Taxonomy" id="60516"/>
    <lineage>
        <taxon>Eukaryota</taxon>
        <taxon>Metazoa</taxon>
        <taxon>Spiralia</taxon>
        <taxon>Lophotrochozoa</taxon>
        <taxon>Platyhelminthes</taxon>
        <taxon>Cestoda</taxon>
        <taxon>Eucestoda</taxon>
        <taxon>Diphyllobothriidea</taxon>
        <taxon>Diphyllobothriidae</taxon>
        <taxon>Dibothriocephalus</taxon>
    </lineage>
</organism>
<keyword evidence="3" id="KW-1185">Reference proteome</keyword>
<dbReference type="EMBL" id="UYRU01001825">
    <property type="protein sequence ID" value="VDK32621.1"/>
    <property type="molecule type" value="Genomic_DNA"/>
</dbReference>
<proteinExistence type="predicted"/>
<evidence type="ECO:0000256" key="1">
    <source>
        <dbReference type="SAM" id="Phobius"/>
    </source>
</evidence>
<dbReference type="Proteomes" id="UP000281553">
    <property type="component" value="Unassembled WGS sequence"/>
</dbReference>
<keyword evidence="1" id="KW-0812">Transmembrane</keyword>
<feature type="transmembrane region" description="Helical" evidence="1">
    <location>
        <begin position="72"/>
        <end position="99"/>
    </location>
</feature>
<name>A0A3P6QL45_DIBLA</name>
<keyword evidence="1" id="KW-0472">Membrane</keyword>
<sequence length="103" mass="11263">MLLFCSPPAGPFSEIPAEVANIRKTASFQLILATARDVLTSFWHFCLGRGPVFDSAAARGPLMSAVCVIMRISYYMLLASFLYLIPTIAIALFFIGIIVSCVR</sequence>
<gene>
    <name evidence="2" type="ORF">DILT_LOCUS438</name>
</gene>
<dbReference type="AlphaFoldDB" id="A0A3P6QL45"/>
<evidence type="ECO:0000313" key="3">
    <source>
        <dbReference type="Proteomes" id="UP000281553"/>
    </source>
</evidence>
<keyword evidence="1" id="KW-1133">Transmembrane helix</keyword>
<accession>A0A3P6QL45</accession>